<dbReference type="PANTHER" id="PTHR34475:SF1">
    <property type="entry name" value="CYTOSKELETON PROTEIN RODZ"/>
    <property type="match status" value="1"/>
</dbReference>
<gene>
    <name evidence="2" type="ORF">H7849_25340</name>
</gene>
<keyword evidence="1" id="KW-0472">Membrane</keyword>
<evidence type="ECO:0000313" key="2">
    <source>
        <dbReference type="EMBL" id="QNI32269.1"/>
    </source>
</evidence>
<dbReference type="KEGG" id="adin:H7849_25340"/>
<keyword evidence="1" id="KW-0812">Transmembrane</keyword>
<dbReference type="InterPro" id="IPR010982">
    <property type="entry name" value="Lambda_DNA-bd_dom_sf"/>
</dbReference>
<dbReference type="GO" id="GO:0003677">
    <property type="term" value="F:DNA binding"/>
    <property type="evidence" value="ECO:0007669"/>
    <property type="project" value="InterPro"/>
</dbReference>
<name>A0A7G8BI99_9BACT</name>
<dbReference type="RefSeq" id="WP_186743224.1">
    <property type="nucleotide sequence ID" value="NZ_CP060394.1"/>
</dbReference>
<feature type="transmembrane region" description="Helical" evidence="1">
    <location>
        <begin position="113"/>
        <end position="134"/>
    </location>
</feature>
<dbReference type="Proteomes" id="UP000515312">
    <property type="component" value="Chromosome"/>
</dbReference>
<proteinExistence type="predicted"/>
<keyword evidence="1" id="KW-1133">Transmembrane helix</keyword>
<dbReference type="Gene3D" id="1.10.260.40">
    <property type="entry name" value="lambda repressor-like DNA-binding domains"/>
    <property type="match status" value="1"/>
</dbReference>
<evidence type="ECO:0000313" key="3">
    <source>
        <dbReference type="Proteomes" id="UP000515312"/>
    </source>
</evidence>
<keyword evidence="3" id="KW-1185">Reference proteome</keyword>
<reference evidence="2 3" key="1">
    <citation type="submission" date="2020-08" db="EMBL/GenBank/DDBJ databases">
        <title>Edaphobacter telluris sp. nov. and Acidobacterium dinghuensis sp. nov., two acidobacteria isolated from forest soil.</title>
        <authorList>
            <person name="Fu J."/>
            <person name="Qiu L."/>
        </authorList>
    </citation>
    <scope>NUCLEOTIDE SEQUENCE [LARGE SCALE GENOMIC DNA]</scope>
    <source>
        <strain evidence="2">4Y35</strain>
    </source>
</reference>
<dbReference type="EMBL" id="CP060394">
    <property type="protein sequence ID" value="QNI32269.1"/>
    <property type="molecule type" value="Genomic_DNA"/>
</dbReference>
<dbReference type="Pfam" id="PF13413">
    <property type="entry name" value="HTH_25"/>
    <property type="match status" value="1"/>
</dbReference>
<organism evidence="2 3">
    <name type="scientific">Alloacidobacterium dinghuense</name>
    <dbReference type="NCBI Taxonomy" id="2763107"/>
    <lineage>
        <taxon>Bacteria</taxon>
        <taxon>Pseudomonadati</taxon>
        <taxon>Acidobacteriota</taxon>
        <taxon>Terriglobia</taxon>
        <taxon>Terriglobales</taxon>
        <taxon>Acidobacteriaceae</taxon>
        <taxon>Alloacidobacterium</taxon>
    </lineage>
</organism>
<sequence length="169" mass="18607">MGQFGEDLRKERETRGIAIGTITNVTKISGRHLLALEQEHFDALPGGVFNKGIVRGYARVVGLDEDTWVGRFMSAYQQSGQLKDDDVSWIEFAENVSKGRDDDTPRPDVRLRWAGVAVLLVLLSALGWFVWHFVSNRVTAENVSVQHSVSAQEIHTTTVPITASAGSGN</sequence>
<evidence type="ECO:0000256" key="1">
    <source>
        <dbReference type="SAM" id="Phobius"/>
    </source>
</evidence>
<protein>
    <submittedName>
        <fullName evidence="2">Helix-turn-helix domain-containing protein</fullName>
    </submittedName>
</protein>
<accession>A0A7G8BI99</accession>
<dbReference type="PANTHER" id="PTHR34475">
    <property type="match status" value="1"/>
</dbReference>
<dbReference type="AlphaFoldDB" id="A0A7G8BI99"/>
<dbReference type="InterPro" id="IPR050400">
    <property type="entry name" value="Bact_Cytoskel_RodZ"/>
</dbReference>